<keyword evidence="2" id="KW-1185">Reference proteome</keyword>
<dbReference type="Proteomes" id="UP000274271">
    <property type="component" value="Unassembled WGS sequence"/>
</dbReference>
<dbReference type="AlphaFoldDB" id="A0A3P1CL34"/>
<gene>
    <name evidence="1" type="ORF">EHT87_17525</name>
</gene>
<organism evidence="1 2">
    <name type="scientific">Larkinella knui</name>
    <dbReference type="NCBI Taxonomy" id="2025310"/>
    <lineage>
        <taxon>Bacteria</taxon>
        <taxon>Pseudomonadati</taxon>
        <taxon>Bacteroidota</taxon>
        <taxon>Cytophagia</taxon>
        <taxon>Cytophagales</taxon>
        <taxon>Spirosomataceae</taxon>
        <taxon>Larkinella</taxon>
    </lineage>
</organism>
<sequence length="117" mass="12701">MKSSTFTLWIVASLLSCTKKDVTPDCGCDGKAYQVLTNVKASYVGGRSFAYKIPQNEQALNSFRLCEDAQLDPGWQPDTAKFNYTISGQLKASCIPPGSKTLALPIPLLAPTQIVKE</sequence>
<comment type="caution">
    <text evidence="1">The sequence shown here is derived from an EMBL/GenBank/DDBJ whole genome shotgun (WGS) entry which is preliminary data.</text>
</comment>
<proteinExistence type="predicted"/>
<name>A0A3P1CL34_9BACT</name>
<evidence type="ECO:0000313" key="2">
    <source>
        <dbReference type="Proteomes" id="UP000274271"/>
    </source>
</evidence>
<dbReference type="RefSeq" id="WP_124907939.1">
    <property type="nucleotide sequence ID" value="NZ_RQJP01000003.1"/>
</dbReference>
<evidence type="ECO:0000313" key="1">
    <source>
        <dbReference type="EMBL" id="RRB14043.1"/>
    </source>
</evidence>
<dbReference type="OrthoDB" id="964888at2"/>
<dbReference type="PROSITE" id="PS51257">
    <property type="entry name" value="PROKAR_LIPOPROTEIN"/>
    <property type="match status" value="1"/>
</dbReference>
<dbReference type="EMBL" id="RQJP01000003">
    <property type="protein sequence ID" value="RRB14043.1"/>
    <property type="molecule type" value="Genomic_DNA"/>
</dbReference>
<reference evidence="1 2" key="1">
    <citation type="submission" date="2018-11" db="EMBL/GenBank/DDBJ databases">
        <authorList>
            <person name="Zhou Z."/>
            <person name="Wang G."/>
        </authorList>
    </citation>
    <scope>NUCLEOTIDE SEQUENCE [LARGE SCALE GENOMIC DNA]</scope>
    <source>
        <strain evidence="1 2">KCTC42998</strain>
    </source>
</reference>
<protein>
    <submittedName>
        <fullName evidence="1">Uncharacterized protein</fullName>
    </submittedName>
</protein>
<accession>A0A3P1CL34</accession>